<evidence type="ECO:0000313" key="6">
    <source>
        <dbReference type="EMBL" id="MBB4120075.1"/>
    </source>
</evidence>
<dbReference type="AlphaFoldDB" id="A0A840ESR1"/>
<keyword evidence="3 4" id="KW-0067">ATP-binding</keyword>
<feature type="domain" description="ATP-grasp" evidence="5">
    <location>
        <begin position="76"/>
        <end position="273"/>
    </location>
</feature>
<organism evidence="6 7">
    <name type="scientific">Mesonia hippocampi</name>
    <dbReference type="NCBI Taxonomy" id="1628250"/>
    <lineage>
        <taxon>Bacteria</taxon>
        <taxon>Pseudomonadati</taxon>
        <taxon>Bacteroidota</taxon>
        <taxon>Flavobacteriia</taxon>
        <taxon>Flavobacteriales</taxon>
        <taxon>Flavobacteriaceae</taxon>
        <taxon>Mesonia</taxon>
    </lineage>
</organism>
<accession>A0A840ESR1</accession>
<evidence type="ECO:0000256" key="4">
    <source>
        <dbReference type="PROSITE-ProRule" id="PRU00409"/>
    </source>
</evidence>
<evidence type="ECO:0000313" key="7">
    <source>
        <dbReference type="Proteomes" id="UP000553034"/>
    </source>
</evidence>
<keyword evidence="7" id="KW-1185">Reference proteome</keyword>
<comment type="caution">
    <text evidence="6">The sequence shown here is derived from an EMBL/GenBank/DDBJ whole genome shotgun (WGS) entry which is preliminary data.</text>
</comment>
<keyword evidence="1" id="KW-0436">Ligase</keyword>
<name>A0A840ESR1_9FLAO</name>
<proteinExistence type="predicted"/>
<dbReference type="InterPro" id="IPR011761">
    <property type="entry name" value="ATP-grasp"/>
</dbReference>
<dbReference type="Gene3D" id="3.30.470.20">
    <property type="entry name" value="ATP-grasp fold, B domain"/>
    <property type="match status" value="1"/>
</dbReference>
<sequence>MPNNIAHKYSDEYYNISIIDKEAVLELAKTLKIDGIMSFAVDPGVLTAAYVSEKMGLPFAGSFKSVEILQNKALFRKFLEQHDFNVPKSNSYTELEQALKKYNEADLPVIVKPVDSAGSKGVIKVEKIEELEKAILYAVKFSPSKTFIIEEFLESKGCSSDSDCFSVDGKMEVVTFSAQRFDKNSPNPYTPSAYSWPSTISLENQNYLKEELQRLVSLLNLKSSIYNIEVRETVDNRAYIMEVSPRGGGNRLSEMVRYSTGIDLISNAVKVALGEDIEIKSPSQNGYWAEVILYSNTKGLYRDLIVKEDVKKAVVEIDLWVKKGDKINAFSAANDAIGTIVLQFETSEELEEVISDYASYFQVIIE</sequence>
<dbReference type="InterPro" id="IPR052032">
    <property type="entry name" value="ATP-dep_AA_Ligase"/>
</dbReference>
<dbReference type="Pfam" id="PF13535">
    <property type="entry name" value="ATP-grasp_4"/>
    <property type="match status" value="1"/>
</dbReference>
<dbReference type="GO" id="GO:0005524">
    <property type="term" value="F:ATP binding"/>
    <property type="evidence" value="ECO:0007669"/>
    <property type="project" value="UniProtKB-UniRule"/>
</dbReference>
<dbReference type="GO" id="GO:0046872">
    <property type="term" value="F:metal ion binding"/>
    <property type="evidence" value="ECO:0007669"/>
    <property type="project" value="InterPro"/>
</dbReference>
<dbReference type="InterPro" id="IPR013815">
    <property type="entry name" value="ATP_grasp_subdomain_1"/>
</dbReference>
<evidence type="ECO:0000259" key="5">
    <source>
        <dbReference type="PROSITE" id="PS50975"/>
    </source>
</evidence>
<dbReference type="SUPFAM" id="SSF56059">
    <property type="entry name" value="Glutathione synthetase ATP-binding domain-like"/>
    <property type="match status" value="1"/>
</dbReference>
<protein>
    <submittedName>
        <fullName evidence="6">Biotin carboxylase</fullName>
    </submittedName>
</protein>
<reference evidence="6 7" key="1">
    <citation type="submission" date="2020-08" db="EMBL/GenBank/DDBJ databases">
        <title>Genomic Encyclopedia of Type Strains, Phase IV (KMG-IV): sequencing the most valuable type-strain genomes for metagenomic binning, comparative biology and taxonomic classification.</title>
        <authorList>
            <person name="Goeker M."/>
        </authorList>
    </citation>
    <scope>NUCLEOTIDE SEQUENCE [LARGE SCALE GENOMIC DNA]</scope>
    <source>
        <strain evidence="6 7">DSM 29568</strain>
    </source>
</reference>
<dbReference type="EMBL" id="JACIFO010000017">
    <property type="protein sequence ID" value="MBB4120075.1"/>
    <property type="molecule type" value="Genomic_DNA"/>
</dbReference>
<dbReference type="PANTHER" id="PTHR43585">
    <property type="entry name" value="FUMIPYRROLE BIOSYNTHESIS PROTEIN C"/>
    <property type="match status" value="1"/>
</dbReference>
<dbReference type="GO" id="GO:0016874">
    <property type="term" value="F:ligase activity"/>
    <property type="evidence" value="ECO:0007669"/>
    <property type="project" value="UniProtKB-KW"/>
</dbReference>
<dbReference type="RefSeq" id="WP_221403739.1">
    <property type="nucleotide sequence ID" value="NZ_JACIFO010000017.1"/>
</dbReference>
<dbReference type="Gene3D" id="3.40.50.20">
    <property type="match status" value="1"/>
</dbReference>
<evidence type="ECO:0000256" key="1">
    <source>
        <dbReference type="ARBA" id="ARBA00022598"/>
    </source>
</evidence>
<dbReference type="PANTHER" id="PTHR43585:SF2">
    <property type="entry name" value="ATP-GRASP ENZYME FSQD"/>
    <property type="match status" value="1"/>
</dbReference>
<gene>
    <name evidence="6" type="ORF">GGR32_002387</name>
</gene>
<evidence type="ECO:0000256" key="3">
    <source>
        <dbReference type="ARBA" id="ARBA00022840"/>
    </source>
</evidence>
<dbReference type="PROSITE" id="PS50975">
    <property type="entry name" value="ATP_GRASP"/>
    <property type="match status" value="1"/>
</dbReference>
<dbReference type="Proteomes" id="UP000553034">
    <property type="component" value="Unassembled WGS sequence"/>
</dbReference>
<evidence type="ECO:0000256" key="2">
    <source>
        <dbReference type="ARBA" id="ARBA00022741"/>
    </source>
</evidence>
<dbReference type="Gene3D" id="3.30.1490.20">
    <property type="entry name" value="ATP-grasp fold, A domain"/>
    <property type="match status" value="1"/>
</dbReference>
<keyword evidence="2 4" id="KW-0547">Nucleotide-binding</keyword>